<dbReference type="Proteomes" id="UP000525078">
    <property type="component" value="Unassembled WGS sequence"/>
</dbReference>
<dbReference type="EMBL" id="JAATIQ010000137">
    <property type="protein sequence ID" value="KAF4378374.1"/>
    <property type="molecule type" value="Genomic_DNA"/>
</dbReference>
<comment type="similarity">
    <text evidence="1">Belongs to the REF/SRPP family.</text>
</comment>
<evidence type="ECO:0000256" key="1">
    <source>
        <dbReference type="ARBA" id="ARBA00009737"/>
    </source>
</evidence>
<dbReference type="OrthoDB" id="1905464at2759"/>
<sequence length="248" mass="27272">MAQQDSGLQQQLLEKDEENRLKYLEFVQIATIHAVVCFSNLYGYAKDKSGPLKPGVETVEGTVKNVVAPVYNKFHDVPIGLLKFVDRKVDESVTELDRRVPPTIKQVSSQAVSAAQKAPVMARAVATEVQRAGVVDTASGVAKSVYAKCEPRAKEFYAKYEPKAEQCAVSAWRKLNQLPLFPKMAHVMVPTAAYCSEKYNQTVLSTADKGYKVSSYLPLVPVERIAKVFGEQGSESLFSSHGEIDVAN</sequence>
<dbReference type="Proteomes" id="UP000583929">
    <property type="component" value="Unassembled WGS sequence"/>
</dbReference>
<accession>A0A803R4W2</accession>
<dbReference type="AlphaFoldDB" id="A0A7J6F2B2"/>
<gene>
    <name evidence="3" type="ORF">F8388_018452</name>
    <name evidence="2" type="ORF">G4B88_025643</name>
    <name evidence="4" type="ORF">G4B88_025867</name>
</gene>
<evidence type="ECO:0000313" key="4">
    <source>
        <dbReference type="EMBL" id="KAF4378374.1"/>
    </source>
</evidence>
<keyword evidence="6" id="KW-1185">Reference proteome</keyword>
<dbReference type="Pfam" id="PF05755">
    <property type="entry name" value="REF"/>
    <property type="match status" value="1"/>
</dbReference>
<evidence type="ECO:0000313" key="2">
    <source>
        <dbReference type="EMBL" id="KAF4357474.1"/>
    </source>
</evidence>
<evidence type="ECO:0000313" key="6">
    <source>
        <dbReference type="Proteomes" id="UP000583929"/>
    </source>
</evidence>
<dbReference type="EMBL" id="JAATIP010000164">
    <property type="protein sequence ID" value="KAF4364776.1"/>
    <property type="molecule type" value="Genomic_DNA"/>
</dbReference>
<dbReference type="InterPro" id="IPR008802">
    <property type="entry name" value="REF"/>
</dbReference>
<protein>
    <submittedName>
        <fullName evidence="3">Uncharacterized protein</fullName>
    </submittedName>
</protein>
<accession>A0A7J6F2B2</accession>
<name>A0A7J6F2B2_CANSA</name>
<comment type="caution">
    <text evidence="3">The sequence shown here is derived from an EMBL/GenBank/DDBJ whole genome shotgun (WGS) entry which is preliminary data.</text>
</comment>
<dbReference type="PANTHER" id="PTHR33732">
    <property type="entry name" value="REF/SRPP-LIKE PROTEIN OS05G0151300/LOC_OS05G05940"/>
    <property type="match status" value="1"/>
</dbReference>
<organism evidence="3 5">
    <name type="scientific">Cannabis sativa</name>
    <name type="common">Hemp</name>
    <name type="synonym">Marijuana</name>
    <dbReference type="NCBI Taxonomy" id="3483"/>
    <lineage>
        <taxon>Eukaryota</taxon>
        <taxon>Viridiplantae</taxon>
        <taxon>Streptophyta</taxon>
        <taxon>Embryophyta</taxon>
        <taxon>Tracheophyta</taxon>
        <taxon>Spermatophyta</taxon>
        <taxon>Magnoliopsida</taxon>
        <taxon>eudicotyledons</taxon>
        <taxon>Gunneridae</taxon>
        <taxon>Pentapetalae</taxon>
        <taxon>rosids</taxon>
        <taxon>fabids</taxon>
        <taxon>Rosales</taxon>
        <taxon>Cannabaceae</taxon>
        <taxon>Cannabis</taxon>
    </lineage>
</organism>
<evidence type="ECO:0000313" key="3">
    <source>
        <dbReference type="EMBL" id="KAF4364776.1"/>
    </source>
</evidence>
<proteinExistence type="inferred from homology"/>
<evidence type="ECO:0000313" key="5">
    <source>
        <dbReference type="Proteomes" id="UP000525078"/>
    </source>
</evidence>
<reference evidence="5 6" key="1">
    <citation type="journal article" date="2020" name="bioRxiv">
        <title>Sequence and annotation of 42 cannabis genomes reveals extensive copy number variation in cannabinoid synthesis and pathogen resistance genes.</title>
        <authorList>
            <person name="Mckernan K.J."/>
            <person name="Helbert Y."/>
            <person name="Kane L.T."/>
            <person name="Ebling H."/>
            <person name="Zhang L."/>
            <person name="Liu B."/>
            <person name="Eaton Z."/>
            <person name="Mclaughlin S."/>
            <person name="Kingan S."/>
            <person name="Baybayan P."/>
            <person name="Concepcion G."/>
            <person name="Jordan M."/>
            <person name="Riva A."/>
            <person name="Barbazuk W."/>
            <person name="Harkins T."/>
        </authorList>
    </citation>
    <scope>NUCLEOTIDE SEQUENCE [LARGE SCALE GENOMIC DNA]</scope>
    <source>
        <strain evidence="5 6">cv. Jamaican Lion 4</strain>
        <strain evidence="2">Father</strain>
        <strain evidence="3">Mother</strain>
        <tissue evidence="3">Leaf</tissue>
    </source>
</reference>
<dbReference type="EMBL" id="JAATIQ010000404">
    <property type="protein sequence ID" value="KAF4357474.1"/>
    <property type="molecule type" value="Genomic_DNA"/>
</dbReference>
<dbReference type="PANTHER" id="PTHR33732:SF9">
    <property type="entry name" value="REF_SRPP-LIKE PROTEIN OS05G0151300_LOC_OS05G05940"/>
    <property type="match status" value="1"/>
</dbReference>
<dbReference type="OMA" id="AQPKLDM"/>